<dbReference type="Proteomes" id="UP000033633">
    <property type="component" value="Unassembled WGS sequence"/>
</dbReference>
<evidence type="ECO:0000313" key="3">
    <source>
        <dbReference type="EMBL" id="KKD00995.1"/>
    </source>
</evidence>
<evidence type="ECO:0000259" key="2">
    <source>
        <dbReference type="Pfam" id="PF07484"/>
    </source>
</evidence>
<feature type="domain" description="Phage tail collar" evidence="2">
    <location>
        <begin position="6"/>
        <end position="62"/>
    </location>
</feature>
<feature type="compositionally biased region" description="Polar residues" evidence="1">
    <location>
        <begin position="105"/>
        <end position="120"/>
    </location>
</feature>
<dbReference type="RefSeq" id="WP_046219364.1">
    <property type="nucleotide sequence ID" value="NZ_JWYV01000002.1"/>
</dbReference>
<dbReference type="InterPro" id="IPR037053">
    <property type="entry name" value="Phage_tail_collar_dom_sf"/>
</dbReference>
<proteinExistence type="predicted"/>
<dbReference type="OrthoDB" id="9810174at2"/>
<name>A0A0F5VHL5_9GAMM</name>
<gene>
    <name evidence="3" type="ORF">KY46_04240</name>
</gene>
<evidence type="ECO:0000256" key="1">
    <source>
        <dbReference type="SAM" id="MobiDB-lite"/>
    </source>
</evidence>
<reference evidence="3 4" key="1">
    <citation type="submission" date="2014-12" db="EMBL/GenBank/DDBJ databases">
        <title>Mercury Reductase activity and rhizosphere competence traits in the genome of root associated Photobacterium halotolerans MELD1.</title>
        <authorList>
            <person name="Mathew D.C."/>
            <person name="Huang C.-C."/>
        </authorList>
    </citation>
    <scope>NUCLEOTIDE SEQUENCE [LARGE SCALE GENOMIC DNA]</scope>
    <source>
        <strain evidence="3 4">MELD1</strain>
    </source>
</reference>
<dbReference type="SUPFAM" id="SSF88874">
    <property type="entry name" value="Receptor-binding domain of short tail fibre protein gp12"/>
    <property type="match status" value="1"/>
</dbReference>
<evidence type="ECO:0000313" key="4">
    <source>
        <dbReference type="Proteomes" id="UP000033633"/>
    </source>
</evidence>
<sequence>MEPYIGNIQMFGASFAPRDYAFCNGQTILISQNQALYVLLGTTFGGTGNTSFKLPDLQGRMPVAPGVFQTSGRQVAQGQSGGMEAVSLSVAQMPAHSHEVYASTEPGNSPRPNNKAASQATVLSSSALNTPVYAQPEQLVPMNDKAISSTGGNQPHNNIQPSTVINFCIALTGLFPARD</sequence>
<dbReference type="STRING" id="265726.KY46_04240"/>
<protein>
    <recommendedName>
        <fullName evidence="2">Phage tail collar domain-containing protein</fullName>
    </recommendedName>
</protein>
<accession>A0A0F5VHL5</accession>
<dbReference type="EMBL" id="JWYV01000002">
    <property type="protein sequence ID" value="KKD00995.1"/>
    <property type="molecule type" value="Genomic_DNA"/>
</dbReference>
<comment type="caution">
    <text evidence="3">The sequence shown here is derived from an EMBL/GenBank/DDBJ whole genome shotgun (WGS) entry which is preliminary data.</text>
</comment>
<dbReference type="Pfam" id="PF07484">
    <property type="entry name" value="Collar"/>
    <property type="match status" value="1"/>
</dbReference>
<dbReference type="AlphaFoldDB" id="A0A0F5VHL5"/>
<feature type="region of interest" description="Disordered" evidence="1">
    <location>
        <begin position="97"/>
        <end position="120"/>
    </location>
</feature>
<dbReference type="InterPro" id="IPR011083">
    <property type="entry name" value="Phage_tail_collar_dom"/>
</dbReference>
<organism evidence="3 4">
    <name type="scientific">Photobacterium halotolerans</name>
    <dbReference type="NCBI Taxonomy" id="265726"/>
    <lineage>
        <taxon>Bacteria</taxon>
        <taxon>Pseudomonadati</taxon>
        <taxon>Pseudomonadota</taxon>
        <taxon>Gammaproteobacteria</taxon>
        <taxon>Vibrionales</taxon>
        <taxon>Vibrionaceae</taxon>
        <taxon>Photobacterium</taxon>
    </lineage>
</organism>
<dbReference type="PATRIC" id="fig|265726.11.peg.2207"/>
<dbReference type="Gene3D" id="3.90.1340.10">
    <property type="entry name" value="Phage tail collar domain"/>
    <property type="match status" value="1"/>
</dbReference>
<keyword evidence="4" id="KW-1185">Reference proteome</keyword>